<evidence type="ECO:0000313" key="4">
    <source>
        <dbReference type="Proteomes" id="UP000821837"/>
    </source>
</evidence>
<reference evidence="3" key="1">
    <citation type="journal article" date="2020" name="Cell">
        <title>Large-Scale Comparative Analyses of Tick Genomes Elucidate Their Genetic Diversity and Vector Capacities.</title>
        <authorList>
            <consortium name="Tick Genome and Microbiome Consortium (TIGMIC)"/>
            <person name="Jia N."/>
            <person name="Wang J."/>
            <person name="Shi W."/>
            <person name="Du L."/>
            <person name="Sun Y."/>
            <person name="Zhan W."/>
            <person name="Jiang J.F."/>
            <person name="Wang Q."/>
            <person name="Zhang B."/>
            <person name="Ji P."/>
            <person name="Bell-Sakyi L."/>
            <person name="Cui X.M."/>
            <person name="Yuan T.T."/>
            <person name="Jiang B.G."/>
            <person name="Yang W.F."/>
            <person name="Lam T.T."/>
            <person name="Chang Q.C."/>
            <person name="Ding S.J."/>
            <person name="Wang X.J."/>
            <person name="Zhu J.G."/>
            <person name="Ruan X.D."/>
            <person name="Zhao L."/>
            <person name="Wei J.T."/>
            <person name="Ye R.Z."/>
            <person name="Que T.C."/>
            <person name="Du C.H."/>
            <person name="Zhou Y.H."/>
            <person name="Cheng J.X."/>
            <person name="Dai P.F."/>
            <person name="Guo W.B."/>
            <person name="Han X.H."/>
            <person name="Huang E.J."/>
            <person name="Li L.F."/>
            <person name="Wei W."/>
            <person name="Gao Y.C."/>
            <person name="Liu J.Z."/>
            <person name="Shao H.Z."/>
            <person name="Wang X."/>
            <person name="Wang C.C."/>
            <person name="Yang T.C."/>
            <person name="Huo Q.B."/>
            <person name="Li W."/>
            <person name="Chen H.Y."/>
            <person name="Chen S.E."/>
            <person name="Zhou L.G."/>
            <person name="Ni X.B."/>
            <person name="Tian J.H."/>
            <person name="Sheng Y."/>
            <person name="Liu T."/>
            <person name="Pan Y.S."/>
            <person name="Xia L.Y."/>
            <person name="Li J."/>
            <person name="Zhao F."/>
            <person name="Cao W.C."/>
        </authorList>
    </citation>
    <scope>NUCLEOTIDE SEQUENCE</scope>
    <source>
        <strain evidence="3">Rsan-2018</strain>
    </source>
</reference>
<dbReference type="EMBL" id="JABSTV010001253">
    <property type="protein sequence ID" value="KAH7944203.1"/>
    <property type="molecule type" value="Genomic_DNA"/>
</dbReference>
<accession>A0A9D4PKB8</accession>
<comment type="caution">
    <text evidence="3">The sequence shown here is derived from an EMBL/GenBank/DDBJ whole genome shotgun (WGS) entry which is preliminary data.</text>
</comment>
<reference evidence="3" key="2">
    <citation type="submission" date="2021-09" db="EMBL/GenBank/DDBJ databases">
        <authorList>
            <person name="Jia N."/>
            <person name="Wang J."/>
            <person name="Shi W."/>
            <person name="Du L."/>
            <person name="Sun Y."/>
            <person name="Zhan W."/>
            <person name="Jiang J."/>
            <person name="Wang Q."/>
            <person name="Zhang B."/>
            <person name="Ji P."/>
            <person name="Sakyi L.B."/>
            <person name="Cui X."/>
            <person name="Yuan T."/>
            <person name="Jiang B."/>
            <person name="Yang W."/>
            <person name="Lam T.T.-Y."/>
            <person name="Chang Q."/>
            <person name="Ding S."/>
            <person name="Wang X."/>
            <person name="Zhu J."/>
            <person name="Ruan X."/>
            <person name="Zhao L."/>
            <person name="Wei J."/>
            <person name="Que T."/>
            <person name="Du C."/>
            <person name="Cheng J."/>
            <person name="Dai P."/>
            <person name="Han X."/>
            <person name="Huang E."/>
            <person name="Gao Y."/>
            <person name="Liu J."/>
            <person name="Shao H."/>
            <person name="Ye R."/>
            <person name="Li L."/>
            <person name="Wei W."/>
            <person name="Wang X."/>
            <person name="Wang C."/>
            <person name="Huo Q."/>
            <person name="Li W."/>
            <person name="Guo W."/>
            <person name="Chen H."/>
            <person name="Chen S."/>
            <person name="Zhou L."/>
            <person name="Zhou L."/>
            <person name="Ni X."/>
            <person name="Tian J."/>
            <person name="Zhou Y."/>
            <person name="Sheng Y."/>
            <person name="Liu T."/>
            <person name="Pan Y."/>
            <person name="Xia L."/>
            <person name="Li J."/>
            <person name="Zhao F."/>
            <person name="Cao W."/>
        </authorList>
    </citation>
    <scope>NUCLEOTIDE SEQUENCE</scope>
    <source>
        <strain evidence="3">Rsan-2018</strain>
        <tissue evidence="3">Larvae</tissue>
    </source>
</reference>
<gene>
    <name evidence="3" type="ORF">HPB52_017094</name>
</gene>
<evidence type="ECO:0008006" key="5">
    <source>
        <dbReference type="Google" id="ProtNLM"/>
    </source>
</evidence>
<feature type="region of interest" description="Disordered" evidence="1">
    <location>
        <begin position="114"/>
        <end position="134"/>
    </location>
</feature>
<feature type="chain" id="PRO_5038691796" description="Secreted protein" evidence="2">
    <location>
        <begin position="21"/>
        <end position="134"/>
    </location>
</feature>
<sequence length="134" mass="14823">MLHLTRVKLLLVVLIRCSRGRTRVRGDYRPVATLNLSRVDSDDELRQATTVLAVTVETCGRVGGCAERRARKAEQCWAGLPVFSDVAEHGSGHPPRSEAAVPTTAVVVHQPRGVTPDETRRHVGLSRRQRRVNV</sequence>
<evidence type="ECO:0000256" key="1">
    <source>
        <dbReference type="SAM" id="MobiDB-lite"/>
    </source>
</evidence>
<name>A0A9D4PKB8_RHISA</name>
<dbReference type="AlphaFoldDB" id="A0A9D4PKB8"/>
<evidence type="ECO:0000313" key="3">
    <source>
        <dbReference type="EMBL" id="KAH7944203.1"/>
    </source>
</evidence>
<evidence type="ECO:0000256" key="2">
    <source>
        <dbReference type="SAM" id="SignalP"/>
    </source>
</evidence>
<feature type="compositionally biased region" description="Basic residues" evidence="1">
    <location>
        <begin position="122"/>
        <end position="134"/>
    </location>
</feature>
<keyword evidence="4" id="KW-1185">Reference proteome</keyword>
<dbReference type="Proteomes" id="UP000821837">
    <property type="component" value="Unassembled WGS sequence"/>
</dbReference>
<feature type="signal peptide" evidence="2">
    <location>
        <begin position="1"/>
        <end position="20"/>
    </location>
</feature>
<organism evidence="3 4">
    <name type="scientific">Rhipicephalus sanguineus</name>
    <name type="common">Brown dog tick</name>
    <name type="synonym">Ixodes sanguineus</name>
    <dbReference type="NCBI Taxonomy" id="34632"/>
    <lineage>
        <taxon>Eukaryota</taxon>
        <taxon>Metazoa</taxon>
        <taxon>Ecdysozoa</taxon>
        <taxon>Arthropoda</taxon>
        <taxon>Chelicerata</taxon>
        <taxon>Arachnida</taxon>
        <taxon>Acari</taxon>
        <taxon>Parasitiformes</taxon>
        <taxon>Ixodida</taxon>
        <taxon>Ixodoidea</taxon>
        <taxon>Ixodidae</taxon>
        <taxon>Rhipicephalinae</taxon>
        <taxon>Rhipicephalus</taxon>
        <taxon>Rhipicephalus</taxon>
    </lineage>
</organism>
<keyword evidence="2" id="KW-0732">Signal</keyword>
<proteinExistence type="predicted"/>
<dbReference type="VEuPathDB" id="VectorBase:RSAN_029278"/>
<protein>
    <recommendedName>
        <fullName evidence="5">Secreted protein</fullName>
    </recommendedName>
</protein>